<evidence type="ECO:0000256" key="2">
    <source>
        <dbReference type="ARBA" id="ARBA00023315"/>
    </source>
</evidence>
<dbReference type="Proteomes" id="UP000564378">
    <property type="component" value="Unassembled WGS sequence"/>
</dbReference>
<sequence length="498" mass="53198">MQQRGIISFGAYVPRRRLARRTICSANSWANPGLAATAHGHKAICSHDEDSLTMAVAAARYALAERPEDNAPDMLVFASTTMPFADRQNAGVIAEAASLSENTCTADMGGSLKAGVGALRMALERPGETLVVAADKRLTRPGGPQELRIGDAAAAIVVGEGDPLAEFVARRAVSVDFTDHYRSSDAQFDYQLEERWARDAGLLHIVPGPIRGLIEDAGIGGENIAHFVAAGLGNRNARTIAKHCGIPEGAVTPDLHAECGDTGTAHPLLLLTKALQSAAPGEFILLLGYGQGAEALLFRATDTIGRASGMTGADAMLADGVEDGNYLRFLSFNGHVSMDWGMRAERDNRTAQSAFFRHRDTVTGCIGGRCTACGTPQFPKSRVCVNPGCRATDSQVSEPFADKPASVKSFTEDWLALSFNPPLMYGNVRFAGGGVAMLEFSDFEPSELAVGAPLAMQFRLKDVDDRRGFRRYCWKAVPPRELSTHTTADKEMEGASHG</sequence>
<feature type="domain" description="Beta-ketoacyl-[acyl-carrier-protein] synthase III C-terminal" evidence="3">
    <location>
        <begin position="215"/>
        <end position="293"/>
    </location>
</feature>
<evidence type="ECO:0000256" key="1">
    <source>
        <dbReference type="ARBA" id="ARBA00022679"/>
    </source>
</evidence>
<evidence type="ECO:0000259" key="4">
    <source>
        <dbReference type="Pfam" id="PF12172"/>
    </source>
</evidence>
<keyword evidence="1" id="KW-0808">Transferase</keyword>
<accession>A0A842I488</accession>
<name>A0A842I488_9SPHN</name>
<dbReference type="Gene3D" id="3.40.47.10">
    <property type="match status" value="2"/>
</dbReference>
<proteinExistence type="predicted"/>
<organism evidence="5 6">
    <name type="scientific">Parasphingopyxis marina</name>
    <dbReference type="NCBI Taxonomy" id="2761622"/>
    <lineage>
        <taxon>Bacteria</taxon>
        <taxon>Pseudomonadati</taxon>
        <taxon>Pseudomonadota</taxon>
        <taxon>Alphaproteobacteria</taxon>
        <taxon>Sphingomonadales</taxon>
        <taxon>Sphingomonadaceae</taxon>
        <taxon>Parasphingopyxis</taxon>
    </lineage>
</organism>
<comment type="caution">
    <text evidence="5">The sequence shown here is derived from an EMBL/GenBank/DDBJ whole genome shotgun (WGS) entry which is preliminary data.</text>
</comment>
<keyword evidence="2" id="KW-0012">Acyltransferase</keyword>
<dbReference type="PANTHER" id="PTHR34069:SF2">
    <property type="entry name" value="BETA-KETOACYL-[ACYL-CARRIER-PROTEIN] SYNTHASE III"/>
    <property type="match status" value="1"/>
</dbReference>
<evidence type="ECO:0000313" key="5">
    <source>
        <dbReference type="EMBL" id="MBC2778984.1"/>
    </source>
</evidence>
<dbReference type="EMBL" id="JACJVJ010000003">
    <property type="protein sequence ID" value="MBC2778984.1"/>
    <property type="molecule type" value="Genomic_DNA"/>
</dbReference>
<gene>
    <name evidence="5" type="ORF">H6P80_15270</name>
</gene>
<protein>
    <submittedName>
        <fullName evidence="5">3-oxoacyl-ACP synthase</fullName>
    </submittedName>
</protein>
<evidence type="ECO:0000259" key="3">
    <source>
        <dbReference type="Pfam" id="PF08541"/>
    </source>
</evidence>
<dbReference type="InterPro" id="IPR022002">
    <property type="entry name" value="ChsH2_Znr"/>
</dbReference>
<keyword evidence="6" id="KW-1185">Reference proteome</keyword>
<dbReference type="GO" id="GO:0016746">
    <property type="term" value="F:acyltransferase activity"/>
    <property type="evidence" value="ECO:0007669"/>
    <property type="project" value="UniProtKB-KW"/>
</dbReference>
<dbReference type="GO" id="GO:0044550">
    <property type="term" value="P:secondary metabolite biosynthetic process"/>
    <property type="evidence" value="ECO:0007669"/>
    <property type="project" value="TreeGrafter"/>
</dbReference>
<dbReference type="InterPro" id="IPR012340">
    <property type="entry name" value="NA-bd_OB-fold"/>
</dbReference>
<dbReference type="Pfam" id="PF08541">
    <property type="entry name" value="ACP_syn_III_C"/>
    <property type="match status" value="1"/>
</dbReference>
<dbReference type="PANTHER" id="PTHR34069">
    <property type="entry name" value="3-OXOACYL-[ACYL-CARRIER-PROTEIN] SYNTHASE 3"/>
    <property type="match status" value="1"/>
</dbReference>
<evidence type="ECO:0000313" key="6">
    <source>
        <dbReference type="Proteomes" id="UP000564378"/>
    </source>
</evidence>
<dbReference type="SUPFAM" id="SSF50249">
    <property type="entry name" value="Nucleic acid-binding proteins"/>
    <property type="match status" value="1"/>
</dbReference>
<feature type="domain" description="ChsH2 rubredoxin-like zinc ribbon" evidence="4">
    <location>
        <begin position="366"/>
        <end position="393"/>
    </location>
</feature>
<dbReference type="AlphaFoldDB" id="A0A842I488"/>
<dbReference type="InterPro" id="IPR013747">
    <property type="entry name" value="ACP_syn_III_C"/>
</dbReference>
<dbReference type="SUPFAM" id="SSF53901">
    <property type="entry name" value="Thiolase-like"/>
    <property type="match status" value="2"/>
</dbReference>
<dbReference type="InterPro" id="IPR016039">
    <property type="entry name" value="Thiolase-like"/>
</dbReference>
<dbReference type="Pfam" id="PF12172">
    <property type="entry name" value="zf-ChsH2"/>
    <property type="match status" value="1"/>
</dbReference>
<reference evidence="5 6" key="1">
    <citation type="submission" date="2020-08" db="EMBL/GenBank/DDBJ databases">
        <title>Draft genome sequence of Parasphingopyxis sp. GrpM-11.</title>
        <authorList>
            <person name="Oh J."/>
            <person name="Roh D.-H."/>
        </authorList>
    </citation>
    <scope>NUCLEOTIDE SEQUENCE [LARGE SCALE GENOMIC DNA]</scope>
    <source>
        <strain evidence="5 6">GrpM-11</strain>
    </source>
</reference>
<dbReference type="RefSeq" id="WP_185802285.1">
    <property type="nucleotide sequence ID" value="NZ_JACJVJ010000003.1"/>
</dbReference>